<evidence type="ECO:0000256" key="2">
    <source>
        <dbReference type="ARBA" id="ARBA00022801"/>
    </source>
</evidence>
<dbReference type="Pfam" id="PF13604">
    <property type="entry name" value="AAA_30"/>
    <property type="match status" value="1"/>
</dbReference>
<reference evidence="7 8" key="1">
    <citation type="submission" date="2023-04" db="EMBL/GenBank/DDBJ databases">
        <title>Genome Encyclopedia of Bacteria and Archaea VI: Functional Genomics of Type Strains.</title>
        <authorList>
            <person name="Whitman W."/>
        </authorList>
    </citation>
    <scope>NUCLEOTIDE SEQUENCE [LARGE SCALE GENOMIC DNA]</scope>
    <source>
        <strain evidence="7 8">SG_E_30_P1</strain>
    </source>
</reference>
<evidence type="ECO:0000256" key="1">
    <source>
        <dbReference type="ARBA" id="ARBA00022741"/>
    </source>
</evidence>
<dbReference type="Proteomes" id="UP001160142">
    <property type="component" value="Unassembled WGS sequence"/>
</dbReference>
<keyword evidence="1" id="KW-0547">Nucleotide-binding</keyword>
<keyword evidence="4" id="KW-0067">ATP-binding</keyword>
<evidence type="ECO:0000256" key="4">
    <source>
        <dbReference type="ARBA" id="ARBA00022840"/>
    </source>
</evidence>
<evidence type="ECO:0000256" key="3">
    <source>
        <dbReference type="ARBA" id="ARBA00022806"/>
    </source>
</evidence>
<dbReference type="InterPro" id="IPR041679">
    <property type="entry name" value="DNA2/NAM7-like_C"/>
</dbReference>
<dbReference type="InterPro" id="IPR012337">
    <property type="entry name" value="RNaseH-like_sf"/>
</dbReference>
<gene>
    <name evidence="7" type="ORF">M2152_000278</name>
</gene>
<comment type="caution">
    <text evidence="7">The sequence shown here is derived from an EMBL/GenBank/DDBJ whole genome shotgun (WGS) entry which is preliminary data.</text>
</comment>
<dbReference type="InterPro" id="IPR047187">
    <property type="entry name" value="SF1_C_Upf1"/>
</dbReference>
<evidence type="ECO:0000313" key="7">
    <source>
        <dbReference type="EMBL" id="MDH6180096.1"/>
    </source>
</evidence>
<accession>A0ABT6KJH0</accession>
<proteinExistence type="predicted"/>
<protein>
    <submittedName>
        <fullName evidence="7">RecB family nuclease</fullName>
    </submittedName>
</protein>
<evidence type="ECO:0000259" key="5">
    <source>
        <dbReference type="Pfam" id="PF13087"/>
    </source>
</evidence>
<dbReference type="InterPro" id="IPR050534">
    <property type="entry name" value="Coronavir_polyprotein_1ab"/>
</dbReference>
<organism evidence="7 8">
    <name type="scientific">Antiquaquibacter oligotrophicus</name>
    <dbReference type="NCBI Taxonomy" id="2880260"/>
    <lineage>
        <taxon>Bacteria</taxon>
        <taxon>Bacillati</taxon>
        <taxon>Actinomycetota</taxon>
        <taxon>Actinomycetes</taxon>
        <taxon>Micrococcales</taxon>
        <taxon>Microbacteriaceae</taxon>
        <taxon>Antiquaquibacter</taxon>
    </lineage>
</organism>
<dbReference type="Gene3D" id="3.40.50.300">
    <property type="entry name" value="P-loop containing nucleotide triphosphate hydrolases"/>
    <property type="match status" value="2"/>
</dbReference>
<evidence type="ECO:0000259" key="6">
    <source>
        <dbReference type="Pfam" id="PF13482"/>
    </source>
</evidence>
<dbReference type="Pfam" id="PF13482">
    <property type="entry name" value="RNase_H_2"/>
    <property type="match status" value="1"/>
</dbReference>
<keyword evidence="3" id="KW-0347">Helicase</keyword>
<dbReference type="PANTHER" id="PTHR43788:SF8">
    <property type="entry name" value="DNA-BINDING PROTEIN SMUBP-2"/>
    <property type="match status" value="1"/>
</dbReference>
<dbReference type="CDD" id="cd17934">
    <property type="entry name" value="DEXXQc_Upf1-like"/>
    <property type="match status" value="1"/>
</dbReference>
<dbReference type="CDD" id="cd18808">
    <property type="entry name" value="SF1_C_Upf1"/>
    <property type="match status" value="1"/>
</dbReference>
<dbReference type="InterPro" id="IPR019993">
    <property type="entry name" value="RecB_nuclease_TM0106_put"/>
</dbReference>
<dbReference type="PANTHER" id="PTHR43788">
    <property type="entry name" value="DNA2/NAM7 HELICASE FAMILY MEMBER"/>
    <property type="match status" value="1"/>
</dbReference>
<keyword evidence="2" id="KW-0378">Hydrolase</keyword>
<dbReference type="RefSeq" id="WP_322132462.1">
    <property type="nucleotide sequence ID" value="NZ_CP085036.1"/>
</dbReference>
<name>A0ABT6KJH0_9MICO</name>
<dbReference type="SUPFAM" id="SSF52540">
    <property type="entry name" value="P-loop containing nucleoside triphosphate hydrolases"/>
    <property type="match status" value="1"/>
</dbReference>
<evidence type="ECO:0000313" key="8">
    <source>
        <dbReference type="Proteomes" id="UP001160142"/>
    </source>
</evidence>
<feature type="domain" description="DNA2/NAM7 helicase-like C-terminal" evidence="5">
    <location>
        <begin position="944"/>
        <end position="1109"/>
    </location>
</feature>
<dbReference type="InterPro" id="IPR038720">
    <property type="entry name" value="YprB_RNase_H-like_dom"/>
</dbReference>
<dbReference type="InterPro" id="IPR027417">
    <property type="entry name" value="P-loop_NTPase"/>
</dbReference>
<feature type="domain" description="YprB ribonuclease H-like" evidence="6">
    <location>
        <begin position="321"/>
        <end position="512"/>
    </location>
</feature>
<dbReference type="NCBIfam" id="TIGR03491">
    <property type="entry name" value="TM0106 family RecB-like putative nuclease"/>
    <property type="match status" value="1"/>
</dbReference>
<dbReference type="EMBL" id="JARXVQ010000001">
    <property type="protein sequence ID" value="MDH6180096.1"/>
    <property type="molecule type" value="Genomic_DNA"/>
</dbReference>
<sequence length="1141" mass="125070">MFILDGTVVTSPSDLSLAAKCEFAFVVRLDARLGKNIEVPPEKNDPIQERAKTLGDDHESRHLTRYREQFGEHGVAELARPSTTRDALTEAAAHTLDALQRRVPVVAQATFFDGEFVGFADFLLLQPDGRYRVQDTKLARSAKVTALLQLAAYHAQLERLRIPVDDTVELLLGTDEPSRHHIDDIAPVYRNRRQRLLEIVRERRDDPNPVRWGDPRYVIDGRCEVCEPNVIEHRDLLLVAGIRVSQREKLIDAGITTIDALAATPVRPDGCDVPTRTFAALHEQAALQAHASDDPHAPPPFRLIDGARQVAYLPAADAGDIFFDFEGDPLYSELRDRVPVWNLDYLFGLVDRDENFTAFWAHDLAEEKRALTEFLEWLRQRLEQFPAMHVYHYASYERTHLLSLAARHGVGETFVDQLLRDGVLVDLYPLVRKSVRVGGRSYSIKALEPLYMGERFRADDGVTTAGASVEQYHVFQEAREADAHEVAQRILAEIADYNEYDCVSTLRLHEWLLARAAENGHHAGSIPPEDLGGQPFEPTELAENLAARGSAARESGDIDSAIAFDLASAAVDYHRRENKSFWWGHYDRLGNEEPEEWLDGRDIFAVESAEVVEPWRLARTASHRKLRLTGEWGPGSKGSARQAFSVYAEPGIPYNDPKTPATYRLAVGVSDVTTWDDGSVTVIETCSGGNEPWDELPLALTPGPPPPIGGLVNAIHEVGAALLDGTAEGSAIQRLLWRQPARSDATADTTDVDRVTAAIRSTSYLAVQGPPGTGKTHLAAHLIRDLVRDGWKIGVVAQSHKVVENVLERVVEEGLPAEIVGKAASEGGDYSNVPFTVIEKDSHRGFATRNTATGYVIGGTQWDFTNLKRFERGQLDLLVIDEAGQFSLASTIAVSVASRRLVLLGDPQQLPQVSQGIHPAPVDQSALGFVADGSAVLPPEYGFFLPESWRMHSAVAGPVSNLAYEGRLRSSPSADARHLAGVAPGLHPVPVAHEGNATHSEEEAARVAELVAEHLGREWFDGRETRALGESDIIVVTPYNAQVELIGNVLAAVGFAGVPVGTVDKFQGQQAAVSIVSLAASSAADVPRGVSFLLGRNRLNVAISRAQWAAYLLYSPGLDHLPLSAEGVAELSRFLRLVNNS</sequence>
<dbReference type="Pfam" id="PF13087">
    <property type="entry name" value="AAA_12"/>
    <property type="match status" value="1"/>
</dbReference>
<keyword evidence="8" id="KW-1185">Reference proteome</keyword>
<dbReference type="SUPFAM" id="SSF53098">
    <property type="entry name" value="Ribonuclease H-like"/>
    <property type="match status" value="1"/>
</dbReference>